<feature type="region of interest" description="Disordered" evidence="1">
    <location>
        <begin position="1"/>
        <end position="32"/>
    </location>
</feature>
<keyword evidence="2" id="KW-0482">Metalloprotease</keyword>
<gene>
    <name evidence="2" type="ORF">EH165_09865</name>
</gene>
<dbReference type="RefSeq" id="WP_124799307.1">
    <property type="nucleotide sequence ID" value="NZ_CP034170.1"/>
</dbReference>
<dbReference type="PANTHER" id="PTHR39420">
    <property type="match status" value="1"/>
</dbReference>
<sequence length="484" mass="50714">MTNFPFGFGLPADDSGNDNNNREGQPDPAASGFDMTQLGAMLSQLGAMMSSATPSAGPVNYDLAKQMAMQALPNNHPVSSVDLAAVRDAVALAEVWLDGATSFPAGAHKVTAWTPKEWVEATMPVWQELCSPIADRMGGAMLEGLPEEAKAQAGPMMAMLGSVGGMAFGSHLGQALAQLASEVLTSTDIGLPMGPAGTAVLLPRALAEFGTSLGIDSDQARLFMAAREAAHQRLYASVPWLRKAVIATIAQYAATITVDFSAAEGLAANFNPADMAAIEQSLNQGMFSAVSTPEQEWVLGKLETMLALVEGWVDTVVSDAVGDRLPTASALSETLRRRRATGGPAEQTFASLIGMELRPRRLRAAAQLWRSLGESRGIDGRDTLWSDPDLLPTSADLDDPQAFVATDKQFNELLSSLEGLGTDLGDGATTTDPSPLTFEASSTAESTDRPVSDSPDSPGAMPDGAMPDGAMDEDGPQTPDQTSR</sequence>
<dbReference type="PANTHER" id="PTHR39420:SF2">
    <property type="entry name" value="HYDROLASE"/>
    <property type="match status" value="1"/>
</dbReference>
<dbReference type="AlphaFoldDB" id="A0A3G8ZMM4"/>
<accession>A0A3G8ZMM4</accession>
<organism evidence="2 3">
    <name type="scientific">Nakamurella antarctica</name>
    <dbReference type="NCBI Taxonomy" id="1902245"/>
    <lineage>
        <taxon>Bacteria</taxon>
        <taxon>Bacillati</taxon>
        <taxon>Actinomycetota</taxon>
        <taxon>Actinomycetes</taxon>
        <taxon>Nakamurellales</taxon>
        <taxon>Nakamurellaceae</taxon>
        <taxon>Nakamurella</taxon>
    </lineage>
</organism>
<reference evidence="2 3" key="1">
    <citation type="submission" date="2018-11" db="EMBL/GenBank/DDBJ databases">
        <authorList>
            <person name="Da X."/>
        </authorList>
    </citation>
    <scope>NUCLEOTIDE SEQUENCE [LARGE SCALE GENOMIC DNA]</scope>
    <source>
        <strain evidence="2 3">S14-144</strain>
    </source>
</reference>
<dbReference type="Gene3D" id="1.20.150.30">
    <property type="entry name" value="Zincin-like metallopeptidase, N-terminal domain"/>
    <property type="match status" value="1"/>
</dbReference>
<dbReference type="NCBIfam" id="TIGR03624">
    <property type="entry name" value="putative hydrolase"/>
    <property type="match status" value="1"/>
</dbReference>
<keyword evidence="3" id="KW-1185">Reference proteome</keyword>
<feature type="compositionally biased region" description="Low complexity" evidence="1">
    <location>
        <begin position="421"/>
        <end position="431"/>
    </location>
</feature>
<dbReference type="OrthoDB" id="8478472at2"/>
<proteinExistence type="predicted"/>
<dbReference type="Proteomes" id="UP000268084">
    <property type="component" value="Chromosome"/>
</dbReference>
<dbReference type="GO" id="GO:0006508">
    <property type="term" value="P:proteolysis"/>
    <property type="evidence" value="ECO:0007669"/>
    <property type="project" value="UniProtKB-KW"/>
</dbReference>
<name>A0A3G8ZMM4_9ACTN</name>
<evidence type="ECO:0000313" key="3">
    <source>
        <dbReference type="Proteomes" id="UP000268084"/>
    </source>
</evidence>
<evidence type="ECO:0000313" key="2">
    <source>
        <dbReference type="EMBL" id="AZI58398.1"/>
    </source>
</evidence>
<dbReference type="InterPro" id="IPR042271">
    <property type="entry name" value="Zinicin_2_N"/>
</dbReference>
<dbReference type="SUPFAM" id="SSF55486">
    <property type="entry name" value="Metalloproteases ('zincins'), catalytic domain"/>
    <property type="match status" value="1"/>
</dbReference>
<dbReference type="InterPro" id="IPR018766">
    <property type="entry name" value="Zinicin_2"/>
</dbReference>
<dbReference type="Pfam" id="PF10103">
    <property type="entry name" value="Zincin_2"/>
    <property type="match status" value="1"/>
</dbReference>
<protein>
    <submittedName>
        <fullName evidence="2">Zinc-dependent metalloprotease</fullName>
    </submittedName>
</protein>
<dbReference type="KEGG" id="nak:EH165_09865"/>
<dbReference type="GO" id="GO:0008237">
    <property type="term" value="F:metallopeptidase activity"/>
    <property type="evidence" value="ECO:0007669"/>
    <property type="project" value="UniProtKB-KW"/>
</dbReference>
<keyword evidence="2" id="KW-0378">Hydrolase</keyword>
<keyword evidence="2" id="KW-0645">Protease</keyword>
<evidence type="ECO:0000256" key="1">
    <source>
        <dbReference type="SAM" id="MobiDB-lite"/>
    </source>
</evidence>
<dbReference type="EMBL" id="CP034170">
    <property type="protein sequence ID" value="AZI58398.1"/>
    <property type="molecule type" value="Genomic_DNA"/>
</dbReference>
<reference evidence="2 3" key="2">
    <citation type="submission" date="2018-12" db="EMBL/GenBank/DDBJ databases">
        <title>Nakamurella antarcticus sp. nov., isolated from Antarctica South Shetland Islands soil.</title>
        <authorList>
            <person name="Peng F."/>
        </authorList>
    </citation>
    <scope>NUCLEOTIDE SEQUENCE [LARGE SCALE GENOMIC DNA]</scope>
    <source>
        <strain evidence="2 3">S14-144</strain>
    </source>
</reference>
<feature type="region of interest" description="Disordered" evidence="1">
    <location>
        <begin position="421"/>
        <end position="484"/>
    </location>
</feature>